<dbReference type="Pfam" id="PF14107">
    <property type="entry name" value="DUF4280"/>
    <property type="match status" value="1"/>
</dbReference>
<dbReference type="PATRIC" id="fig|159743.3.peg.5653"/>
<gene>
    <name evidence="2" type="ORF">QD47_25495</name>
</gene>
<proteinExistence type="predicted"/>
<reference evidence="2 3" key="1">
    <citation type="submission" date="2014-11" db="EMBL/GenBank/DDBJ databases">
        <title>Draft Genome Sequences of Paenibacillus polymyxa NRRL B-30509 and Paenibacillus terrae NRRL B-30644, Strains from a Poultry Environment that Produce Tridecaptin A and Paenicidins.</title>
        <authorList>
            <person name="van Belkum M.J."/>
            <person name="Lohans C.T."/>
            <person name="Vederas J.C."/>
        </authorList>
    </citation>
    <scope>NUCLEOTIDE SEQUENCE [LARGE SCALE GENOMIC DNA]</scope>
    <source>
        <strain evidence="2 3">NRRL B-30644</strain>
    </source>
</reference>
<dbReference type="RefSeq" id="WP_044648738.1">
    <property type="nucleotide sequence ID" value="NZ_JTHP01000075.1"/>
</dbReference>
<protein>
    <recommendedName>
        <fullName evidence="4">DUF4280 domain-containing protein</fullName>
    </recommendedName>
</protein>
<feature type="region of interest" description="Disordered" evidence="1">
    <location>
        <begin position="137"/>
        <end position="156"/>
    </location>
</feature>
<evidence type="ECO:0008006" key="4">
    <source>
        <dbReference type="Google" id="ProtNLM"/>
    </source>
</evidence>
<feature type="compositionally biased region" description="Low complexity" evidence="1">
    <location>
        <begin position="147"/>
        <end position="156"/>
    </location>
</feature>
<dbReference type="Proteomes" id="UP000032534">
    <property type="component" value="Unassembled WGS sequence"/>
</dbReference>
<dbReference type="OrthoDB" id="2733241at2"/>
<accession>A0A0D7WUS5</accession>
<comment type="caution">
    <text evidence="2">The sequence shown here is derived from an EMBL/GenBank/DDBJ whole genome shotgun (WGS) entry which is preliminary data.</text>
</comment>
<keyword evidence="3" id="KW-1185">Reference proteome</keyword>
<organism evidence="2 3">
    <name type="scientific">Paenibacillus terrae</name>
    <dbReference type="NCBI Taxonomy" id="159743"/>
    <lineage>
        <taxon>Bacteria</taxon>
        <taxon>Bacillati</taxon>
        <taxon>Bacillota</taxon>
        <taxon>Bacilli</taxon>
        <taxon>Bacillales</taxon>
        <taxon>Paenibacillaceae</taxon>
        <taxon>Paenibacillus</taxon>
    </lineage>
</organism>
<evidence type="ECO:0000313" key="2">
    <source>
        <dbReference type="EMBL" id="KJD42936.1"/>
    </source>
</evidence>
<name>A0A0D7WUS5_9BACL</name>
<dbReference type="InterPro" id="IPR025460">
    <property type="entry name" value="DUF4280"/>
</dbReference>
<sequence length="156" mass="15932">MFLPLLIKALAQGALSGEHSYVVRGAKLQCSQGTDPGVLNTMYSHGVYIKDKPVLSVDDAICGANISKINAFGLCKLKQGLPCEPEIAFGSKWTGGKEDVLIEGAPALLSNSTLMCSCTGVQEAISSFFAGGSTDNSATGSGGGGIISITDDGQDG</sequence>
<dbReference type="EMBL" id="JTHP01000075">
    <property type="protein sequence ID" value="KJD42936.1"/>
    <property type="molecule type" value="Genomic_DNA"/>
</dbReference>
<evidence type="ECO:0000256" key="1">
    <source>
        <dbReference type="SAM" id="MobiDB-lite"/>
    </source>
</evidence>
<dbReference type="AlphaFoldDB" id="A0A0D7WUS5"/>
<evidence type="ECO:0000313" key="3">
    <source>
        <dbReference type="Proteomes" id="UP000032534"/>
    </source>
</evidence>